<accession>A0AA38CFE9</accession>
<dbReference type="AlphaFoldDB" id="A0AA38CFE9"/>
<reference evidence="1 2" key="1">
    <citation type="journal article" date="2021" name="Nat. Plants">
        <title>The Taxus genome provides insights into paclitaxel biosynthesis.</title>
        <authorList>
            <person name="Xiong X."/>
            <person name="Gou J."/>
            <person name="Liao Q."/>
            <person name="Li Y."/>
            <person name="Zhou Q."/>
            <person name="Bi G."/>
            <person name="Li C."/>
            <person name="Du R."/>
            <person name="Wang X."/>
            <person name="Sun T."/>
            <person name="Guo L."/>
            <person name="Liang H."/>
            <person name="Lu P."/>
            <person name="Wu Y."/>
            <person name="Zhang Z."/>
            <person name="Ro D.K."/>
            <person name="Shang Y."/>
            <person name="Huang S."/>
            <person name="Yan J."/>
        </authorList>
    </citation>
    <scope>NUCLEOTIDE SEQUENCE [LARGE SCALE GENOMIC DNA]</scope>
    <source>
        <strain evidence="1">Ta-2019</strain>
    </source>
</reference>
<feature type="non-terminal residue" evidence="1">
    <location>
        <position position="1"/>
    </location>
</feature>
<keyword evidence="2" id="KW-1185">Reference proteome</keyword>
<dbReference type="Proteomes" id="UP000824469">
    <property type="component" value="Unassembled WGS sequence"/>
</dbReference>
<gene>
    <name evidence="1" type="ORF">KI387_029550</name>
</gene>
<protein>
    <submittedName>
        <fullName evidence="1">Uncharacterized protein</fullName>
    </submittedName>
</protein>
<organism evidence="1 2">
    <name type="scientific">Taxus chinensis</name>
    <name type="common">Chinese yew</name>
    <name type="synonym">Taxus wallichiana var. chinensis</name>
    <dbReference type="NCBI Taxonomy" id="29808"/>
    <lineage>
        <taxon>Eukaryota</taxon>
        <taxon>Viridiplantae</taxon>
        <taxon>Streptophyta</taxon>
        <taxon>Embryophyta</taxon>
        <taxon>Tracheophyta</taxon>
        <taxon>Spermatophyta</taxon>
        <taxon>Pinopsida</taxon>
        <taxon>Pinidae</taxon>
        <taxon>Conifers II</taxon>
        <taxon>Cupressales</taxon>
        <taxon>Taxaceae</taxon>
        <taxon>Taxus</taxon>
    </lineage>
</organism>
<sequence>ISSKEEPNLAKETKRSEIIISEKEESKLVMIIKEPAHKDQAMEDESKEKCVEDAKEKGKKLENPIKIESNSINIPKGVDKDMIEK</sequence>
<comment type="caution">
    <text evidence="1">The sequence shown here is derived from an EMBL/GenBank/DDBJ whole genome shotgun (WGS) entry which is preliminary data.</text>
</comment>
<proteinExistence type="predicted"/>
<dbReference type="EMBL" id="JAHRHJ020000010">
    <property type="protein sequence ID" value="KAH9297868.1"/>
    <property type="molecule type" value="Genomic_DNA"/>
</dbReference>
<feature type="non-terminal residue" evidence="1">
    <location>
        <position position="85"/>
    </location>
</feature>
<evidence type="ECO:0000313" key="1">
    <source>
        <dbReference type="EMBL" id="KAH9297868.1"/>
    </source>
</evidence>
<name>A0AA38CFE9_TAXCH</name>
<evidence type="ECO:0000313" key="2">
    <source>
        <dbReference type="Proteomes" id="UP000824469"/>
    </source>
</evidence>